<dbReference type="EMBL" id="DF973901">
    <property type="protein sequence ID" value="GAU42149.1"/>
    <property type="molecule type" value="Genomic_DNA"/>
</dbReference>
<organism evidence="1 2">
    <name type="scientific">Trifolium subterraneum</name>
    <name type="common">Subterranean clover</name>
    <dbReference type="NCBI Taxonomy" id="3900"/>
    <lineage>
        <taxon>Eukaryota</taxon>
        <taxon>Viridiplantae</taxon>
        <taxon>Streptophyta</taxon>
        <taxon>Embryophyta</taxon>
        <taxon>Tracheophyta</taxon>
        <taxon>Spermatophyta</taxon>
        <taxon>Magnoliopsida</taxon>
        <taxon>eudicotyledons</taxon>
        <taxon>Gunneridae</taxon>
        <taxon>Pentapetalae</taxon>
        <taxon>rosids</taxon>
        <taxon>fabids</taxon>
        <taxon>Fabales</taxon>
        <taxon>Fabaceae</taxon>
        <taxon>Papilionoideae</taxon>
        <taxon>50 kb inversion clade</taxon>
        <taxon>NPAAA clade</taxon>
        <taxon>Hologalegina</taxon>
        <taxon>IRL clade</taxon>
        <taxon>Trifolieae</taxon>
        <taxon>Trifolium</taxon>
    </lineage>
</organism>
<accession>A0A2Z6PC59</accession>
<dbReference type="Proteomes" id="UP000242715">
    <property type="component" value="Unassembled WGS sequence"/>
</dbReference>
<protein>
    <submittedName>
        <fullName evidence="1">Uncharacterized protein</fullName>
    </submittedName>
</protein>
<dbReference type="AlphaFoldDB" id="A0A2Z6PC59"/>
<proteinExistence type="predicted"/>
<name>A0A2Z6PC59_TRISU</name>
<evidence type="ECO:0000313" key="1">
    <source>
        <dbReference type="EMBL" id="GAU42149.1"/>
    </source>
</evidence>
<evidence type="ECO:0000313" key="2">
    <source>
        <dbReference type="Proteomes" id="UP000242715"/>
    </source>
</evidence>
<reference evidence="2" key="1">
    <citation type="journal article" date="2017" name="Front. Plant Sci.">
        <title>Climate Clever Clovers: New Paradigm to Reduce the Environmental Footprint of Ruminants by Breeding Low Methanogenic Forages Utilizing Haplotype Variation.</title>
        <authorList>
            <person name="Kaur P."/>
            <person name="Appels R."/>
            <person name="Bayer P.E."/>
            <person name="Keeble-Gagnere G."/>
            <person name="Wang J."/>
            <person name="Hirakawa H."/>
            <person name="Shirasawa K."/>
            <person name="Vercoe P."/>
            <person name="Stefanova K."/>
            <person name="Durmic Z."/>
            <person name="Nichols P."/>
            <person name="Revell C."/>
            <person name="Isobe S.N."/>
            <person name="Edwards D."/>
            <person name="Erskine W."/>
        </authorList>
    </citation>
    <scope>NUCLEOTIDE SEQUENCE [LARGE SCALE GENOMIC DNA]</scope>
    <source>
        <strain evidence="2">cv. Daliak</strain>
    </source>
</reference>
<keyword evidence="2" id="KW-1185">Reference proteome</keyword>
<sequence length="128" mass="13672">MGVKVKVIKINPSVELDARVKLNKIDGNWNFLLGDIATSYESEGNDALPGSVAIMFTVAAVSEQGKCSLALEYETQEVQIPIEIPLSSFLSPLPPLHLVIPVKGVTKGIAEVGGRSLTIAGGYEQESY</sequence>
<gene>
    <name evidence="1" type="ORF">TSUD_239030</name>
</gene>